<proteinExistence type="predicted"/>
<sequence length="220" mass="25235">MIKYLTIIALVFVSSLALAQKEKPCGVKDGLQEGTCKEFFSNGKLKSVANFKKEKREGICTEYFENGQVKVSVNYTKDKRNGPCKYFHDNGQVDSEESYVYRDFAEVKEGVFRKFFPSGKQKENYKYIDGKLDGDYIAYYENGNLKETRKTYIKDLIQGELKLYYETGKIKMEEQYKDDLRNGQSISYHPNGAINCTVLFVNGKEGVKICKDDKGKIIGK</sequence>
<evidence type="ECO:0000313" key="3">
    <source>
        <dbReference type="Proteomes" id="UP001501081"/>
    </source>
</evidence>
<dbReference type="Gene3D" id="2.20.110.10">
    <property type="entry name" value="Histone H3 K4-specific methyltransferase SET7/9 N-terminal domain"/>
    <property type="match status" value="3"/>
</dbReference>
<dbReference type="Proteomes" id="UP001501081">
    <property type="component" value="Unassembled WGS sequence"/>
</dbReference>
<keyword evidence="3" id="KW-1185">Reference proteome</keyword>
<dbReference type="SUPFAM" id="SSF82185">
    <property type="entry name" value="Histone H3 K4-specific methyltransferase SET7/9 N-terminal domain"/>
    <property type="match status" value="1"/>
</dbReference>
<comment type="caution">
    <text evidence="2">The sequence shown here is derived from an EMBL/GenBank/DDBJ whole genome shotgun (WGS) entry which is preliminary data.</text>
</comment>
<feature type="chain" id="PRO_5046727879" description="Toxin-antitoxin system YwqK family antitoxin" evidence="1">
    <location>
        <begin position="20"/>
        <end position="220"/>
    </location>
</feature>
<keyword evidence="1" id="KW-0732">Signal</keyword>
<evidence type="ECO:0000256" key="1">
    <source>
        <dbReference type="SAM" id="SignalP"/>
    </source>
</evidence>
<evidence type="ECO:0000313" key="2">
    <source>
        <dbReference type="EMBL" id="GAA3961567.1"/>
    </source>
</evidence>
<protein>
    <recommendedName>
        <fullName evidence="4">Toxin-antitoxin system YwqK family antitoxin</fullName>
    </recommendedName>
</protein>
<reference evidence="3" key="1">
    <citation type="journal article" date="2019" name="Int. J. Syst. Evol. Microbiol.">
        <title>The Global Catalogue of Microorganisms (GCM) 10K type strain sequencing project: providing services to taxonomists for standard genome sequencing and annotation.</title>
        <authorList>
            <consortium name="The Broad Institute Genomics Platform"/>
            <consortium name="The Broad Institute Genome Sequencing Center for Infectious Disease"/>
            <person name="Wu L."/>
            <person name="Ma J."/>
        </authorList>
    </citation>
    <scope>NUCLEOTIDE SEQUENCE [LARGE SCALE GENOMIC DNA]</scope>
    <source>
        <strain evidence="3">JCM 17338</strain>
    </source>
</reference>
<dbReference type="EMBL" id="BAABAK010000005">
    <property type="protein sequence ID" value="GAA3961567.1"/>
    <property type="molecule type" value="Genomic_DNA"/>
</dbReference>
<gene>
    <name evidence="2" type="ORF">GCM10022246_13520</name>
</gene>
<feature type="signal peptide" evidence="1">
    <location>
        <begin position="1"/>
        <end position="19"/>
    </location>
</feature>
<name>A0ABP7P8P1_9SPHI</name>
<evidence type="ECO:0008006" key="4">
    <source>
        <dbReference type="Google" id="ProtNLM"/>
    </source>
</evidence>
<accession>A0ABP7P8P1</accession>
<dbReference type="InterPro" id="IPR011652">
    <property type="entry name" value="MORN_2"/>
</dbReference>
<organism evidence="2 3">
    <name type="scientific">Pedobacter ginsengiterrae</name>
    <dbReference type="NCBI Taxonomy" id="871696"/>
    <lineage>
        <taxon>Bacteria</taxon>
        <taxon>Pseudomonadati</taxon>
        <taxon>Bacteroidota</taxon>
        <taxon>Sphingobacteriia</taxon>
        <taxon>Sphingobacteriales</taxon>
        <taxon>Sphingobacteriaceae</taxon>
        <taxon>Pedobacter</taxon>
    </lineage>
</organism>
<dbReference type="RefSeq" id="WP_344765960.1">
    <property type="nucleotide sequence ID" value="NZ_BAABAK010000005.1"/>
</dbReference>
<dbReference type="Pfam" id="PF07661">
    <property type="entry name" value="MORN_2"/>
    <property type="match status" value="5"/>
</dbReference>